<keyword evidence="8" id="KW-0809">Transit peptide</keyword>
<feature type="non-terminal residue" evidence="17">
    <location>
        <position position="372"/>
    </location>
</feature>
<comment type="subcellular location">
    <subcellularLocation>
        <location evidence="3">Mitochondrion matrix</location>
    </subcellularLocation>
</comment>
<comment type="catalytic activity">
    <reaction evidence="15">
        <text>N(6)-[(R)-lipoyl]-L-lysyl-[protein] + 2-oxoglutarate + H(+) = N(6)-[(R)-S(8)-succinyldihydrolipoyl]-L-lysyl-[protein] + CO2</text>
        <dbReference type="Rhea" id="RHEA:12188"/>
        <dbReference type="Rhea" id="RHEA-COMP:10474"/>
        <dbReference type="Rhea" id="RHEA-COMP:20092"/>
        <dbReference type="ChEBI" id="CHEBI:15378"/>
        <dbReference type="ChEBI" id="CHEBI:16526"/>
        <dbReference type="ChEBI" id="CHEBI:16810"/>
        <dbReference type="ChEBI" id="CHEBI:83099"/>
        <dbReference type="ChEBI" id="CHEBI:83120"/>
        <dbReference type="EC" id="1.2.4.2"/>
    </reaction>
</comment>
<evidence type="ECO:0000256" key="9">
    <source>
        <dbReference type="ARBA" id="ARBA00023002"/>
    </source>
</evidence>
<evidence type="ECO:0000256" key="10">
    <source>
        <dbReference type="ARBA" id="ARBA00023052"/>
    </source>
</evidence>
<evidence type="ECO:0000259" key="16">
    <source>
        <dbReference type="Pfam" id="PF16078"/>
    </source>
</evidence>
<dbReference type="Gene3D" id="1.10.287.1150">
    <property type="entry name" value="TPP helical domain"/>
    <property type="match status" value="1"/>
</dbReference>
<dbReference type="InterPro" id="IPR011603">
    <property type="entry name" value="2oxoglutarate_DH_E1"/>
</dbReference>
<accession>A0AAD4H319</accession>
<name>A0AAD4H319_9FUNG</name>
<dbReference type="Proteomes" id="UP001194580">
    <property type="component" value="Unassembled WGS sequence"/>
</dbReference>
<dbReference type="PANTHER" id="PTHR23152">
    <property type="entry name" value="2-OXOGLUTARATE DEHYDROGENASE"/>
    <property type="match status" value="1"/>
</dbReference>
<evidence type="ECO:0000256" key="6">
    <source>
        <dbReference type="ARBA" id="ARBA00022723"/>
    </source>
</evidence>
<evidence type="ECO:0000256" key="15">
    <source>
        <dbReference type="ARBA" id="ARBA00051911"/>
    </source>
</evidence>
<dbReference type="Pfam" id="PF16078">
    <property type="entry name" value="2-oxogl_dehyd_N"/>
    <property type="match status" value="1"/>
</dbReference>
<comment type="caution">
    <text evidence="17">The sequence shown here is derived from an EMBL/GenBank/DDBJ whole genome shotgun (WGS) entry which is preliminary data.</text>
</comment>
<keyword evidence="11" id="KW-0496">Mitochondrion</keyword>
<sequence>MPFPLASIARSAASPMARQSALLMRSSLARATAPVATMMTIRKASSAAAAKDDVPAAKDAFLQGNSASYVEEMYSAWLKDPTSVHLSWQIYFRNQSNGMSSSQSFQSAPTIPTSGGVPSLVPGAQAGSSDVIDHLKIQLLVRAYQARGHHVARLDPLGINKADLGAASPRELDLTHYGFSDKDLDRKFSLGPGILPGFLDTGSNQTLREIVDHLKSIYCGSIGVEYIHIPDRERCDWIRQRVEVPRPYRYTTEEKTMILDRMIWSDSFERFVSSKYPSEKRFGLEGGESLIPGMKALIDRSVEHGVESIVMGMPHRGRLNVLSNVVRKPHESIFSEFSGNSAQDGFSGDVKYHLGMNYERPTPSGKPVHLSL</sequence>
<dbReference type="EC" id="1.2.4.2" evidence="5"/>
<dbReference type="InterPro" id="IPR032106">
    <property type="entry name" value="2-oxogl_dehyd_N"/>
</dbReference>
<dbReference type="GO" id="GO:0006099">
    <property type="term" value="P:tricarboxylic acid cycle"/>
    <property type="evidence" value="ECO:0007669"/>
    <property type="project" value="TreeGrafter"/>
</dbReference>
<dbReference type="InterPro" id="IPR029061">
    <property type="entry name" value="THDP-binding"/>
</dbReference>
<protein>
    <recommendedName>
        <fullName evidence="13">2-oxoglutarate dehydrogenase, mitochondrial</fullName>
        <ecNumber evidence="5">1.2.4.2</ecNumber>
    </recommendedName>
    <alternativeName>
        <fullName evidence="14">2-oxoglutarate dehydrogenase complex component E1</fullName>
    </alternativeName>
</protein>
<dbReference type="AlphaFoldDB" id="A0AAD4H319"/>
<evidence type="ECO:0000256" key="8">
    <source>
        <dbReference type="ARBA" id="ARBA00022946"/>
    </source>
</evidence>
<comment type="cofactor">
    <cofactor evidence="2">
        <name>thiamine diphosphate</name>
        <dbReference type="ChEBI" id="CHEBI:58937"/>
    </cofactor>
</comment>
<evidence type="ECO:0000256" key="3">
    <source>
        <dbReference type="ARBA" id="ARBA00004305"/>
    </source>
</evidence>
<dbReference type="GO" id="GO:0004591">
    <property type="term" value="F:oxoglutarate dehydrogenase (succinyl-transferring) activity"/>
    <property type="evidence" value="ECO:0007669"/>
    <property type="project" value="UniProtKB-EC"/>
</dbReference>
<evidence type="ECO:0000256" key="4">
    <source>
        <dbReference type="ARBA" id="ARBA00006936"/>
    </source>
</evidence>
<evidence type="ECO:0000256" key="1">
    <source>
        <dbReference type="ARBA" id="ARBA00001946"/>
    </source>
</evidence>
<keyword evidence="18" id="KW-1185">Reference proteome</keyword>
<keyword evidence="9" id="KW-0560">Oxidoreductase</keyword>
<keyword evidence="6" id="KW-0479">Metal-binding</keyword>
<gene>
    <name evidence="17" type="primary">KGD1_1</name>
    <name evidence="17" type="ORF">BGZ95_002304</name>
</gene>
<keyword evidence="10" id="KW-0786">Thiamine pyrophosphate</keyword>
<keyword evidence="7" id="KW-0460">Magnesium</keyword>
<evidence type="ECO:0000256" key="7">
    <source>
        <dbReference type="ARBA" id="ARBA00022842"/>
    </source>
</evidence>
<evidence type="ECO:0000256" key="2">
    <source>
        <dbReference type="ARBA" id="ARBA00001964"/>
    </source>
</evidence>
<dbReference type="FunFam" id="1.10.287.1150:FF:000002">
    <property type="entry name" value="2-oxoglutarate dehydrogenase E1 component"/>
    <property type="match status" value="1"/>
</dbReference>
<dbReference type="GO" id="GO:0046872">
    <property type="term" value="F:metal ion binding"/>
    <property type="evidence" value="ECO:0007669"/>
    <property type="project" value="UniProtKB-KW"/>
</dbReference>
<evidence type="ECO:0000313" key="18">
    <source>
        <dbReference type="Proteomes" id="UP001194580"/>
    </source>
</evidence>
<evidence type="ECO:0000256" key="13">
    <source>
        <dbReference type="ARBA" id="ARBA00040267"/>
    </source>
</evidence>
<dbReference type="GO" id="GO:0005759">
    <property type="term" value="C:mitochondrial matrix"/>
    <property type="evidence" value="ECO:0007669"/>
    <property type="project" value="UniProtKB-SubCell"/>
</dbReference>
<comment type="similarity">
    <text evidence="4">Belongs to the alpha-ketoglutarate dehydrogenase family.</text>
</comment>
<comment type="function">
    <text evidence="12">The 2-oxoglutarate dehydrogenase complex catalyzes the overall conversion of 2-oxoglutarate to succinyl-CoA and CO(2). It contains multiple copies of three enzymatic components: 2-oxoglutarate dehydrogenase (E1), dihydrolipoamide succinyltransferase (E2) and lipoamide dehydrogenase (E3).</text>
</comment>
<evidence type="ECO:0000256" key="5">
    <source>
        <dbReference type="ARBA" id="ARBA00012280"/>
    </source>
</evidence>
<comment type="cofactor">
    <cofactor evidence="1">
        <name>Mg(2+)</name>
        <dbReference type="ChEBI" id="CHEBI:18420"/>
    </cofactor>
</comment>
<evidence type="ECO:0000256" key="12">
    <source>
        <dbReference type="ARBA" id="ARBA00037426"/>
    </source>
</evidence>
<dbReference type="SUPFAM" id="SSF52518">
    <property type="entry name" value="Thiamin diphosphate-binding fold (THDP-binding)"/>
    <property type="match status" value="1"/>
</dbReference>
<dbReference type="EMBL" id="JAAAIL010001487">
    <property type="protein sequence ID" value="KAG0268807.1"/>
    <property type="molecule type" value="Genomic_DNA"/>
</dbReference>
<dbReference type="PANTHER" id="PTHR23152:SF4">
    <property type="entry name" value="2-OXOADIPATE DEHYDROGENASE COMPLEX COMPONENT E1"/>
    <property type="match status" value="1"/>
</dbReference>
<feature type="domain" description="2-oxoglutarate dehydrogenase E1 component N-terminal" evidence="16">
    <location>
        <begin position="59"/>
        <end position="98"/>
    </location>
</feature>
<dbReference type="Gene3D" id="3.40.50.970">
    <property type="match status" value="1"/>
</dbReference>
<reference evidence="17" key="1">
    <citation type="journal article" date="2020" name="Fungal Divers.">
        <title>Resolving the Mortierellaceae phylogeny through synthesis of multi-gene phylogenetics and phylogenomics.</title>
        <authorList>
            <person name="Vandepol N."/>
            <person name="Liber J."/>
            <person name="Desiro A."/>
            <person name="Na H."/>
            <person name="Kennedy M."/>
            <person name="Barry K."/>
            <person name="Grigoriev I.V."/>
            <person name="Miller A.N."/>
            <person name="O'Donnell K."/>
            <person name="Stajich J.E."/>
            <person name="Bonito G."/>
        </authorList>
    </citation>
    <scope>NUCLEOTIDE SEQUENCE</scope>
    <source>
        <strain evidence="17">NRRL 28262</strain>
    </source>
</reference>
<evidence type="ECO:0000313" key="17">
    <source>
        <dbReference type="EMBL" id="KAG0268807.1"/>
    </source>
</evidence>
<organism evidence="17 18">
    <name type="scientific">Linnemannia exigua</name>
    <dbReference type="NCBI Taxonomy" id="604196"/>
    <lineage>
        <taxon>Eukaryota</taxon>
        <taxon>Fungi</taxon>
        <taxon>Fungi incertae sedis</taxon>
        <taxon>Mucoromycota</taxon>
        <taxon>Mortierellomycotina</taxon>
        <taxon>Mortierellomycetes</taxon>
        <taxon>Mortierellales</taxon>
        <taxon>Mortierellaceae</taxon>
        <taxon>Linnemannia</taxon>
    </lineage>
</organism>
<proteinExistence type="inferred from homology"/>
<evidence type="ECO:0000256" key="14">
    <source>
        <dbReference type="ARBA" id="ARBA00042984"/>
    </source>
</evidence>
<dbReference type="GO" id="GO:0030976">
    <property type="term" value="F:thiamine pyrophosphate binding"/>
    <property type="evidence" value="ECO:0007669"/>
    <property type="project" value="InterPro"/>
</dbReference>
<dbReference type="GO" id="GO:0045252">
    <property type="term" value="C:oxoglutarate dehydrogenase complex"/>
    <property type="evidence" value="ECO:0007669"/>
    <property type="project" value="TreeGrafter"/>
</dbReference>
<evidence type="ECO:0000256" key="11">
    <source>
        <dbReference type="ARBA" id="ARBA00023128"/>
    </source>
</evidence>